<name>A0A5B0Q0W3_PUCGR</name>
<accession>A0A5B0Q0W3</accession>
<evidence type="ECO:0000313" key="3">
    <source>
        <dbReference type="Proteomes" id="UP000325313"/>
    </source>
</evidence>
<proteinExistence type="predicted"/>
<feature type="compositionally biased region" description="Polar residues" evidence="1">
    <location>
        <begin position="13"/>
        <end position="33"/>
    </location>
</feature>
<comment type="caution">
    <text evidence="2">The sequence shown here is derived from an EMBL/GenBank/DDBJ whole genome shotgun (WGS) entry which is preliminary data.</text>
</comment>
<feature type="region of interest" description="Disordered" evidence="1">
    <location>
        <begin position="50"/>
        <end position="69"/>
    </location>
</feature>
<evidence type="ECO:0000313" key="2">
    <source>
        <dbReference type="EMBL" id="KAA1106852.1"/>
    </source>
</evidence>
<dbReference type="Proteomes" id="UP000325313">
    <property type="component" value="Unassembled WGS sequence"/>
</dbReference>
<organism evidence="2 3">
    <name type="scientific">Puccinia graminis f. sp. tritici</name>
    <dbReference type="NCBI Taxonomy" id="56615"/>
    <lineage>
        <taxon>Eukaryota</taxon>
        <taxon>Fungi</taxon>
        <taxon>Dikarya</taxon>
        <taxon>Basidiomycota</taxon>
        <taxon>Pucciniomycotina</taxon>
        <taxon>Pucciniomycetes</taxon>
        <taxon>Pucciniales</taxon>
        <taxon>Pucciniaceae</taxon>
        <taxon>Puccinia</taxon>
    </lineage>
</organism>
<evidence type="ECO:0000256" key="1">
    <source>
        <dbReference type="SAM" id="MobiDB-lite"/>
    </source>
</evidence>
<sequence>MRPFSKRQKDGTQHTWADQKTSAITPGPQTSPAANGVPVVRVEWSAYPRRPSQRHWPCKPSNQPSLSDRWRDPVHLSRLILVLSG</sequence>
<reference evidence="2 3" key="1">
    <citation type="submission" date="2019-05" db="EMBL/GenBank/DDBJ databases">
        <title>Emergence of the Ug99 lineage of the wheat stem rust pathogen through somatic hybridization.</title>
        <authorList>
            <person name="Li F."/>
            <person name="Upadhyaya N.M."/>
            <person name="Sperschneider J."/>
            <person name="Matny O."/>
            <person name="Nguyen-Phuc H."/>
            <person name="Mago R."/>
            <person name="Raley C."/>
            <person name="Miller M.E."/>
            <person name="Silverstein K.A.T."/>
            <person name="Henningsen E."/>
            <person name="Hirsch C.D."/>
            <person name="Visser B."/>
            <person name="Pretorius Z.A."/>
            <person name="Steffenson B.J."/>
            <person name="Schwessinger B."/>
            <person name="Dodds P.N."/>
            <person name="Figueroa M."/>
        </authorList>
    </citation>
    <scope>NUCLEOTIDE SEQUENCE [LARGE SCALE GENOMIC DNA]</scope>
    <source>
        <strain evidence="2 3">Ug99</strain>
    </source>
</reference>
<dbReference type="AlphaFoldDB" id="A0A5B0Q0W3"/>
<dbReference type="EMBL" id="VDEP01000309">
    <property type="protein sequence ID" value="KAA1106852.1"/>
    <property type="molecule type" value="Genomic_DNA"/>
</dbReference>
<feature type="region of interest" description="Disordered" evidence="1">
    <location>
        <begin position="1"/>
        <end position="36"/>
    </location>
</feature>
<protein>
    <submittedName>
        <fullName evidence="2">Uncharacterized protein</fullName>
    </submittedName>
</protein>
<gene>
    <name evidence="2" type="ORF">PGTUg99_020529</name>
</gene>